<sequence length="427" mass="46946">MAMQLYSEPESSFLEQQGIADTYRPDFWTTFGAAFGEGLRMTSVSALADIYRTSTLFADEEDMIGEDLWKESIWSRPGLKWFRGMTEDHARILAERWEIKQQRDFILARGGTLTTFAGFMAGGMLDPVNLIPFTGGLRGAKLLSAIGQGARNNAFIEAGLQPLLAAQAERFQENYDAQMAATNILAAAGLGGAFGGLGNILGKISPTLRAFATQKAVVDVVNENPVDVSGYIGDKYDANALVRSEMKGEFRPFELPGPSGRIEDMPPVIGTIDTPGGLRTPEQQWLMDHLDIGEDTVRAMDIYKGFDLTPEKQRYLEGRGLPRNEIDFLQNYLDGPTTPFKTLDARALPEPERIAEEPESTAQPGRLEEADEAEIRQLDEQLRSMEPERAPDAEPEARPEIKAADEAAAADVKRAKAYEDAAICLSS</sequence>
<dbReference type="AlphaFoldDB" id="A0A0F9U9H2"/>
<feature type="region of interest" description="Disordered" evidence="1">
    <location>
        <begin position="350"/>
        <end position="407"/>
    </location>
</feature>
<protein>
    <submittedName>
        <fullName evidence="2">Uncharacterized protein</fullName>
    </submittedName>
</protein>
<proteinExistence type="predicted"/>
<feature type="compositionally biased region" description="Basic and acidic residues" evidence="1">
    <location>
        <begin position="373"/>
        <end position="407"/>
    </location>
</feature>
<accession>A0A0F9U9H2</accession>
<name>A0A0F9U9H2_9ZZZZ</name>
<dbReference type="EMBL" id="LAZR01000783">
    <property type="protein sequence ID" value="KKN57911.1"/>
    <property type="molecule type" value="Genomic_DNA"/>
</dbReference>
<evidence type="ECO:0000313" key="2">
    <source>
        <dbReference type="EMBL" id="KKN57911.1"/>
    </source>
</evidence>
<evidence type="ECO:0000256" key="1">
    <source>
        <dbReference type="SAM" id="MobiDB-lite"/>
    </source>
</evidence>
<gene>
    <name evidence="2" type="ORF">LCGC14_0557420</name>
</gene>
<organism evidence="2">
    <name type="scientific">marine sediment metagenome</name>
    <dbReference type="NCBI Taxonomy" id="412755"/>
    <lineage>
        <taxon>unclassified sequences</taxon>
        <taxon>metagenomes</taxon>
        <taxon>ecological metagenomes</taxon>
    </lineage>
</organism>
<reference evidence="2" key="1">
    <citation type="journal article" date="2015" name="Nature">
        <title>Complex archaea that bridge the gap between prokaryotes and eukaryotes.</title>
        <authorList>
            <person name="Spang A."/>
            <person name="Saw J.H."/>
            <person name="Jorgensen S.L."/>
            <person name="Zaremba-Niedzwiedzka K."/>
            <person name="Martijn J."/>
            <person name="Lind A.E."/>
            <person name="van Eijk R."/>
            <person name="Schleper C."/>
            <person name="Guy L."/>
            <person name="Ettema T.J."/>
        </authorList>
    </citation>
    <scope>NUCLEOTIDE SEQUENCE</scope>
</reference>
<comment type="caution">
    <text evidence="2">The sequence shown here is derived from an EMBL/GenBank/DDBJ whole genome shotgun (WGS) entry which is preliminary data.</text>
</comment>